<dbReference type="AlphaFoldDB" id="A0A087U5M8"/>
<evidence type="ECO:0000313" key="17">
    <source>
        <dbReference type="EMBL" id="KFM72667.1"/>
    </source>
</evidence>
<dbReference type="OMA" id="IPSDNMN"/>
<feature type="short sequence motif" description="Q motif" evidence="12">
    <location>
        <begin position="117"/>
        <end position="145"/>
    </location>
</feature>
<feature type="non-terminal residue" evidence="17">
    <location>
        <position position="496"/>
    </location>
</feature>
<evidence type="ECO:0000259" key="16">
    <source>
        <dbReference type="PROSITE" id="PS51195"/>
    </source>
</evidence>
<evidence type="ECO:0000256" key="6">
    <source>
        <dbReference type="ARBA" id="ARBA00022801"/>
    </source>
</evidence>
<comment type="subcellular location">
    <subcellularLocation>
        <location evidence="2">Cytoplasm</location>
    </subcellularLocation>
    <subcellularLocation>
        <location evidence="1">Nucleus</location>
    </subcellularLocation>
</comment>
<keyword evidence="4" id="KW-0963">Cytoplasm</keyword>
<proteinExistence type="predicted"/>
<evidence type="ECO:0000256" key="3">
    <source>
        <dbReference type="ARBA" id="ARBA00012552"/>
    </source>
</evidence>
<evidence type="ECO:0000256" key="12">
    <source>
        <dbReference type="PROSITE-ProRule" id="PRU00552"/>
    </source>
</evidence>
<evidence type="ECO:0000256" key="7">
    <source>
        <dbReference type="ARBA" id="ARBA00022806"/>
    </source>
</evidence>
<dbReference type="CDD" id="cd17963">
    <property type="entry name" value="DEADc_DDX19_DDX25"/>
    <property type="match status" value="1"/>
</dbReference>
<evidence type="ECO:0000259" key="14">
    <source>
        <dbReference type="PROSITE" id="PS51192"/>
    </source>
</evidence>
<dbReference type="PROSITE" id="PS51194">
    <property type="entry name" value="HELICASE_CTER"/>
    <property type="match status" value="1"/>
</dbReference>
<accession>A0A087U5M8</accession>
<dbReference type="EC" id="3.6.4.13" evidence="3"/>
<evidence type="ECO:0000256" key="8">
    <source>
        <dbReference type="ARBA" id="ARBA00022840"/>
    </source>
</evidence>
<dbReference type="GO" id="GO:0003724">
    <property type="term" value="F:RNA helicase activity"/>
    <property type="evidence" value="ECO:0007669"/>
    <property type="project" value="UniProtKB-EC"/>
</dbReference>
<evidence type="ECO:0000256" key="9">
    <source>
        <dbReference type="ARBA" id="ARBA00022884"/>
    </source>
</evidence>
<dbReference type="PANTHER" id="PTHR47958">
    <property type="entry name" value="ATP-DEPENDENT RNA HELICASE DBP3"/>
    <property type="match status" value="1"/>
</dbReference>
<evidence type="ECO:0000256" key="11">
    <source>
        <dbReference type="ARBA" id="ARBA00047984"/>
    </source>
</evidence>
<dbReference type="OrthoDB" id="10265785at2759"/>
<reference evidence="17 18" key="1">
    <citation type="submission" date="2013-11" db="EMBL/GenBank/DDBJ databases">
        <title>Genome sequencing of Stegodyphus mimosarum.</title>
        <authorList>
            <person name="Bechsgaard J."/>
        </authorList>
    </citation>
    <scope>NUCLEOTIDE SEQUENCE [LARGE SCALE GENOMIC DNA]</scope>
</reference>
<dbReference type="Pfam" id="PF00270">
    <property type="entry name" value="DEAD"/>
    <property type="match status" value="1"/>
</dbReference>
<feature type="region of interest" description="Disordered" evidence="13">
    <location>
        <begin position="40"/>
        <end position="76"/>
    </location>
</feature>
<dbReference type="STRING" id="407821.A0A087U5M8"/>
<name>A0A087U5M8_STEMI</name>
<evidence type="ECO:0000256" key="13">
    <source>
        <dbReference type="SAM" id="MobiDB-lite"/>
    </source>
</evidence>
<dbReference type="InterPro" id="IPR001650">
    <property type="entry name" value="Helicase_C-like"/>
</dbReference>
<dbReference type="InterPro" id="IPR027417">
    <property type="entry name" value="P-loop_NTPase"/>
</dbReference>
<dbReference type="PROSITE" id="PS51192">
    <property type="entry name" value="HELICASE_ATP_BIND_1"/>
    <property type="match status" value="1"/>
</dbReference>
<gene>
    <name evidence="17" type="ORF">X975_20224</name>
</gene>
<keyword evidence="10" id="KW-0539">Nucleus</keyword>
<dbReference type="InterPro" id="IPR014001">
    <property type="entry name" value="Helicase_ATP-bd"/>
</dbReference>
<evidence type="ECO:0000256" key="1">
    <source>
        <dbReference type="ARBA" id="ARBA00004123"/>
    </source>
</evidence>
<keyword evidence="18" id="KW-1185">Reference proteome</keyword>
<dbReference type="FunFam" id="3.40.50.300:FF:000849">
    <property type="entry name" value="ATP-dependent RNA helicase DBP5"/>
    <property type="match status" value="1"/>
</dbReference>
<dbReference type="InterPro" id="IPR011545">
    <property type="entry name" value="DEAD/DEAH_box_helicase_dom"/>
</dbReference>
<feature type="compositionally biased region" description="Acidic residues" evidence="13">
    <location>
        <begin position="66"/>
        <end position="76"/>
    </location>
</feature>
<dbReference type="GO" id="GO:0003723">
    <property type="term" value="F:RNA binding"/>
    <property type="evidence" value="ECO:0007669"/>
    <property type="project" value="UniProtKB-KW"/>
</dbReference>
<protein>
    <recommendedName>
        <fullName evidence="3">RNA helicase</fullName>
        <ecNumber evidence="3">3.6.4.13</ecNumber>
    </recommendedName>
</protein>
<evidence type="ECO:0000256" key="4">
    <source>
        <dbReference type="ARBA" id="ARBA00022490"/>
    </source>
</evidence>
<feature type="domain" description="DEAD-box RNA helicase Q" evidence="16">
    <location>
        <begin position="117"/>
        <end position="145"/>
    </location>
</feature>
<evidence type="ECO:0000256" key="2">
    <source>
        <dbReference type="ARBA" id="ARBA00004496"/>
    </source>
</evidence>
<dbReference type="EMBL" id="KK118304">
    <property type="protein sequence ID" value="KFM72667.1"/>
    <property type="molecule type" value="Genomic_DNA"/>
</dbReference>
<dbReference type="GO" id="GO:0016787">
    <property type="term" value="F:hydrolase activity"/>
    <property type="evidence" value="ECO:0007669"/>
    <property type="project" value="UniProtKB-KW"/>
</dbReference>
<dbReference type="Proteomes" id="UP000054359">
    <property type="component" value="Unassembled WGS sequence"/>
</dbReference>
<dbReference type="InterPro" id="IPR014014">
    <property type="entry name" value="RNA_helicase_DEAD_Q_motif"/>
</dbReference>
<dbReference type="SUPFAM" id="SSF52540">
    <property type="entry name" value="P-loop containing nucleoside triphosphate hydrolases"/>
    <property type="match status" value="1"/>
</dbReference>
<organism evidence="17 18">
    <name type="scientific">Stegodyphus mimosarum</name>
    <name type="common">African social velvet spider</name>
    <dbReference type="NCBI Taxonomy" id="407821"/>
    <lineage>
        <taxon>Eukaryota</taxon>
        <taxon>Metazoa</taxon>
        <taxon>Ecdysozoa</taxon>
        <taxon>Arthropoda</taxon>
        <taxon>Chelicerata</taxon>
        <taxon>Arachnida</taxon>
        <taxon>Araneae</taxon>
        <taxon>Araneomorphae</taxon>
        <taxon>Entelegynae</taxon>
        <taxon>Eresoidea</taxon>
        <taxon>Eresidae</taxon>
        <taxon>Stegodyphus</taxon>
    </lineage>
</organism>
<dbReference type="CDD" id="cd18787">
    <property type="entry name" value="SF2_C_DEAD"/>
    <property type="match status" value="1"/>
</dbReference>
<dbReference type="PROSITE" id="PS51195">
    <property type="entry name" value="Q_MOTIF"/>
    <property type="match status" value="1"/>
</dbReference>
<keyword evidence="6" id="KW-0378">Hydrolase</keyword>
<dbReference type="SMART" id="SM00490">
    <property type="entry name" value="HELICc"/>
    <property type="match status" value="1"/>
</dbReference>
<feature type="domain" description="Helicase ATP-binding" evidence="14">
    <location>
        <begin position="150"/>
        <end position="320"/>
    </location>
</feature>
<dbReference type="GO" id="GO:0005737">
    <property type="term" value="C:cytoplasm"/>
    <property type="evidence" value="ECO:0007669"/>
    <property type="project" value="UniProtKB-SubCell"/>
</dbReference>
<feature type="domain" description="Helicase C-terminal" evidence="15">
    <location>
        <begin position="331"/>
        <end position="496"/>
    </location>
</feature>
<dbReference type="FunFam" id="3.40.50.300:FF:000318">
    <property type="entry name" value="ATP-dependent RNA helicase DDX19B"/>
    <property type="match status" value="1"/>
</dbReference>
<dbReference type="GO" id="GO:0005524">
    <property type="term" value="F:ATP binding"/>
    <property type="evidence" value="ECO:0007669"/>
    <property type="project" value="UniProtKB-KW"/>
</dbReference>
<evidence type="ECO:0000256" key="5">
    <source>
        <dbReference type="ARBA" id="ARBA00022741"/>
    </source>
</evidence>
<dbReference type="SMART" id="SM00487">
    <property type="entry name" value="DEXDc"/>
    <property type="match status" value="1"/>
</dbReference>
<dbReference type="Pfam" id="PF00271">
    <property type="entry name" value="Helicase_C"/>
    <property type="match status" value="1"/>
</dbReference>
<dbReference type="GO" id="GO:0005634">
    <property type="term" value="C:nucleus"/>
    <property type="evidence" value="ECO:0007669"/>
    <property type="project" value="UniProtKB-SubCell"/>
</dbReference>
<keyword evidence="7 17" id="KW-0347">Helicase</keyword>
<keyword evidence="8" id="KW-0067">ATP-binding</keyword>
<comment type="catalytic activity">
    <reaction evidence="11">
        <text>ATP + H2O = ADP + phosphate + H(+)</text>
        <dbReference type="Rhea" id="RHEA:13065"/>
        <dbReference type="ChEBI" id="CHEBI:15377"/>
        <dbReference type="ChEBI" id="CHEBI:15378"/>
        <dbReference type="ChEBI" id="CHEBI:30616"/>
        <dbReference type="ChEBI" id="CHEBI:43474"/>
        <dbReference type="ChEBI" id="CHEBI:456216"/>
        <dbReference type="EC" id="3.6.4.13"/>
    </reaction>
</comment>
<evidence type="ECO:0000259" key="15">
    <source>
        <dbReference type="PROSITE" id="PS51194"/>
    </source>
</evidence>
<evidence type="ECO:0000313" key="18">
    <source>
        <dbReference type="Proteomes" id="UP000054359"/>
    </source>
</evidence>
<dbReference type="Gene3D" id="3.40.50.300">
    <property type="entry name" value="P-loop containing nucleotide triphosphate hydrolases"/>
    <property type="match status" value="2"/>
</dbReference>
<keyword evidence="9" id="KW-0694">RNA-binding</keyword>
<sequence>MNCKSSDDWGILAELQYRGSSAVTNFSFKTASLEKLASGLRINGENETKESPAQTGSVRFEKLPEAEEYSEKEEDEVELSEAEKSLMRKILRTKLCESSQEVEVLRKDKKSPLYSVKSFEQLQIPNELLKGVYAMGYNAPSRIQETTLPTLLANPPVNMIAQAQTGTGKTAAFIIASLSRVNADDHFPQVLILAPTFELAKQIGDVAKKMAQFCKGIEFRYAVKGEVLAKNQTVTEHILIGTPGKVFDWGRRYHAFDLQKIRVFVLDEADVMISTQGHQDQCIRIHRLLSADCQMLLFSATYTTEVIEFAELIIRDPIIIQLRREEETLDNVKQYYIVCKSMNEKYSALRNIYGTISIGQAIIFCRTKSTAAWLGGKMTEDGHRVGYLSGDLDVTQRLAVITRFRDGKEKVLITTNVCARGIDVEQVTVVINYDLPVLVDRETDFETYVHRIGRTGRFGKAGIAINMVSSERDSEIIKEIQNHFGKPIKEVKADDA</sequence>
<evidence type="ECO:0000256" key="10">
    <source>
        <dbReference type="ARBA" id="ARBA00023242"/>
    </source>
</evidence>
<keyword evidence="5" id="KW-0547">Nucleotide-binding</keyword>